<evidence type="ECO:0000313" key="7">
    <source>
        <dbReference type="Proteomes" id="UP000187203"/>
    </source>
</evidence>
<organism evidence="6 7">
    <name type="scientific">Corchorus olitorius</name>
    <dbReference type="NCBI Taxonomy" id="93759"/>
    <lineage>
        <taxon>Eukaryota</taxon>
        <taxon>Viridiplantae</taxon>
        <taxon>Streptophyta</taxon>
        <taxon>Embryophyta</taxon>
        <taxon>Tracheophyta</taxon>
        <taxon>Spermatophyta</taxon>
        <taxon>Magnoliopsida</taxon>
        <taxon>eudicotyledons</taxon>
        <taxon>Gunneridae</taxon>
        <taxon>Pentapetalae</taxon>
        <taxon>rosids</taxon>
        <taxon>malvids</taxon>
        <taxon>Malvales</taxon>
        <taxon>Malvaceae</taxon>
        <taxon>Grewioideae</taxon>
        <taxon>Apeibeae</taxon>
        <taxon>Corchorus</taxon>
    </lineage>
</organism>
<dbReference type="PANTHER" id="PTHR31147">
    <property type="entry name" value="ACYL TRANSFERASE 4"/>
    <property type="match status" value="1"/>
</dbReference>
<evidence type="ECO:0000256" key="3">
    <source>
        <dbReference type="PROSITE-ProRule" id="PRU00176"/>
    </source>
</evidence>
<dbReference type="Pfam" id="PF02458">
    <property type="entry name" value="Transferase"/>
    <property type="match status" value="1"/>
</dbReference>
<name>A0A1R3L4D6_9ROSI</name>
<gene>
    <name evidence="6" type="ORF">COLO4_00259</name>
</gene>
<feature type="compositionally biased region" description="Polar residues" evidence="4">
    <location>
        <begin position="446"/>
        <end position="456"/>
    </location>
</feature>
<feature type="region of interest" description="Disordered" evidence="4">
    <location>
        <begin position="424"/>
        <end position="456"/>
    </location>
</feature>
<dbReference type="InterPro" id="IPR023213">
    <property type="entry name" value="CAT-like_dom_sf"/>
</dbReference>
<dbReference type="EMBL" id="AWUE01001854">
    <property type="protein sequence ID" value="OMP14140.1"/>
    <property type="molecule type" value="Genomic_DNA"/>
</dbReference>
<sequence>MNHVISDGIGLAQFMSTVAEMARGCASTPSIPTVWERHLLDANDTPRVTCKHNEYDEVEEDDHEAFHSDNMIERSFFFGGDKMTSLYKLLPLHLRRCTKFELLTASLWRCRTFALNLNPNEEVRLMCIVNVRSKFNPPLPSGYYGNAFVFPAAKTTAGQLCGNPLEYAVELVKEAKASVTEEYVKSVASLMVINGKRLKFPMRGSYLVSDVRHMGFRDLDFGWGKAEFGGLAKAIGPISFIISAKDKKGEVGALVPVCLPVPAMERFAKELEKMLIHPTYESQSNFCRFPAGGRSYTVDWRSNLYSIFVTSLSHRVTRNALWDAFSDYGHLADVFIHRGGERKGRTTFAFVRYWREKDAFSALQKADSRYLEGVRIKVYKAKLTNRGHLAEKSLKSQEAFNEKMTYNPIGAKVDGRSFKEVVCNHNSGNSARKNSDGDQVGMLLNSDKSNQVPVKSQTDKRMFIGSSSGQTFEEKNIDVDIPVEEVAWLERSVIGRLNPNTSFDHVIKTVSGLNLKVKVKPISNVRVLLQFEDVGEMENFIAKPGNLMEIRCSSFHYWDDSGDERVSEAWLKLEGVPLFLWHQNFLKELASRWGKVIKVADITADRKSFVAAWLLVEISDPALIPPIFNGYWKSNKFSIKVSIDDSFSECVAETDLDDEDDNLSDKCSISGELGTGKDKGSVSSKIDEDFNDPVVEVGIDFSVELAADHLMRDEPEFPANDRILPSLGVEYMSGRGFIPESPIVVSYIPHRNSNVENSGVLATDVDTGFNLSFGPEDNTTRAICCTGLEEGEFKGLDHFENNCLVVENRTKGEKLLWHILDEGEEEWSWNTQLRRVLFDWEIEQWDSMMNVLNNVTLSVDFKDKLVWSFSPSRKYSAKEFCKKMATVN</sequence>
<feature type="domain" description="RRM" evidence="5">
    <location>
        <begin position="305"/>
        <end position="383"/>
    </location>
</feature>
<dbReference type="SUPFAM" id="SSF54928">
    <property type="entry name" value="RNA-binding domain, RBD"/>
    <property type="match status" value="1"/>
</dbReference>
<dbReference type="InterPro" id="IPR050898">
    <property type="entry name" value="Plant_acyltransferase"/>
</dbReference>
<proteinExistence type="inferred from homology"/>
<comment type="similarity">
    <text evidence="1">Belongs to the plant acyltransferase family.</text>
</comment>
<dbReference type="STRING" id="93759.A0A1R3L4D6"/>
<evidence type="ECO:0000256" key="4">
    <source>
        <dbReference type="SAM" id="MobiDB-lite"/>
    </source>
</evidence>
<dbReference type="OrthoDB" id="439808at2759"/>
<reference evidence="7" key="1">
    <citation type="submission" date="2013-09" db="EMBL/GenBank/DDBJ databases">
        <title>Corchorus olitorius genome sequencing.</title>
        <authorList>
            <person name="Alam M."/>
            <person name="Haque M.S."/>
            <person name="Islam M.S."/>
            <person name="Emdad E.M."/>
            <person name="Islam M.M."/>
            <person name="Ahmed B."/>
            <person name="Halim A."/>
            <person name="Hossen Q.M.M."/>
            <person name="Hossain M.Z."/>
            <person name="Ahmed R."/>
            <person name="Khan M.M."/>
            <person name="Islam R."/>
            <person name="Rashid M.M."/>
            <person name="Khan S.A."/>
            <person name="Rahman M.S."/>
            <person name="Alam M."/>
            <person name="Yahiya A.S."/>
            <person name="Khan M.S."/>
            <person name="Azam M.S."/>
            <person name="Haque T."/>
            <person name="Lashkar M.Z.H."/>
            <person name="Akhand A.I."/>
            <person name="Morshed G."/>
            <person name="Roy S."/>
            <person name="Uddin K.S."/>
            <person name="Rabeya T."/>
            <person name="Hossain A.S."/>
            <person name="Chowdhury A."/>
            <person name="Snigdha A.R."/>
            <person name="Mortoza M.S."/>
            <person name="Matin S.A."/>
            <person name="Hoque S.M.E."/>
            <person name="Islam M.K."/>
            <person name="Roy D.K."/>
            <person name="Haider R."/>
            <person name="Moosa M.M."/>
            <person name="Elias S.M."/>
            <person name="Hasan A.M."/>
            <person name="Jahan S."/>
            <person name="Shafiuddin M."/>
            <person name="Mahmood N."/>
            <person name="Shommy N.S."/>
        </authorList>
    </citation>
    <scope>NUCLEOTIDE SEQUENCE [LARGE SCALE GENOMIC DNA]</scope>
    <source>
        <strain evidence="7">cv. O-4</strain>
    </source>
</reference>
<dbReference type="Gene3D" id="3.30.70.330">
    <property type="match status" value="1"/>
</dbReference>
<evidence type="ECO:0000313" key="6">
    <source>
        <dbReference type="EMBL" id="OMP14140.1"/>
    </source>
</evidence>
<comment type="caution">
    <text evidence="6">The sequence shown here is derived from an EMBL/GenBank/DDBJ whole genome shotgun (WGS) entry which is preliminary data.</text>
</comment>
<dbReference type="PANTHER" id="PTHR31147:SF66">
    <property type="entry name" value="OS05G0315700 PROTEIN"/>
    <property type="match status" value="1"/>
</dbReference>
<protein>
    <recommendedName>
        <fullName evidence="5">RRM domain-containing protein</fullName>
    </recommendedName>
</protein>
<dbReference type="InterPro" id="IPR012677">
    <property type="entry name" value="Nucleotide-bd_a/b_plait_sf"/>
</dbReference>
<keyword evidence="7" id="KW-1185">Reference proteome</keyword>
<dbReference type="AlphaFoldDB" id="A0A1R3L4D6"/>
<dbReference type="InterPro" id="IPR000504">
    <property type="entry name" value="RRM_dom"/>
</dbReference>
<dbReference type="GO" id="GO:0016740">
    <property type="term" value="F:transferase activity"/>
    <property type="evidence" value="ECO:0007669"/>
    <property type="project" value="UniProtKB-KW"/>
</dbReference>
<dbReference type="InterPro" id="IPR035979">
    <property type="entry name" value="RBD_domain_sf"/>
</dbReference>
<dbReference type="GO" id="GO:0003723">
    <property type="term" value="F:RNA binding"/>
    <property type="evidence" value="ECO:0007669"/>
    <property type="project" value="UniProtKB-UniRule"/>
</dbReference>
<dbReference type="Gene3D" id="3.30.559.10">
    <property type="entry name" value="Chloramphenicol acetyltransferase-like domain"/>
    <property type="match status" value="2"/>
</dbReference>
<dbReference type="SMART" id="SM00360">
    <property type="entry name" value="RRM"/>
    <property type="match status" value="1"/>
</dbReference>
<keyword evidence="3" id="KW-0694">RNA-binding</keyword>
<evidence type="ECO:0000256" key="1">
    <source>
        <dbReference type="ARBA" id="ARBA00009861"/>
    </source>
</evidence>
<dbReference type="Pfam" id="PF00076">
    <property type="entry name" value="RRM_1"/>
    <property type="match status" value="1"/>
</dbReference>
<keyword evidence="2" id="KW-0808">Transferase</keyword>
<evidence type="ECO:0000256" key="2">
    <source>
        <dbReference type="ARBA" id="ARBA00022679"/>
    </source>
</evidence>
<dbReference type="CDD" id="cd00590">
    <property type="entry name" value="RRM_SF"/>
    <property type="match status" value="1"/>
</dbReference>
<evidence type="ECO:0000259" key="5">
    <source>
        <dbReference type="PROSITE" id="PS50102"/>
    </source>
</evidence>
<dbReference type="Proteomes" id="UP000187203">
    <property type="component" value="Unassembled WGS sequence"/>
</dbReference>
<accession>A0A1R3L4D6</accession>
<dbReference type="PROSITE" id="PS50102">
    <property type="entry name" value="RRM"/>
    <property type="match status" value="1"/>
</dbReference>